<evidence type="ECO:0008006" key="4">
    <source>
        <dbReference type="Google" id="ProtNLM"/>
    </source>
</evidence>
<sequence length="267" mass="30837">MESNITVLNFDQTYYKQDFSQKDTYEWLDLESIPNANLFCEKHSLVQIENKLKKRKPSNITMLGSGNYHYVSYLLLSEIKRPITLVLFDHHTDTLPSPSQELISCGSWVLESLQNIPMLQKVILIGIDESGKRYIPSSIDDKVSIYTTSLLQQHSPKIIDSLINEIPTELVYISIDKDVLDVKDAITAWDQGRMRLRQLMGIVKRIISNKEIYGMDICGEYPVNPSNEYSRQTRVAIKKNSDANQFILQQMKRWLGFNRNSGTYLHV</sequence>
<dbReference type="GO" id="GO:0033389">
    <property type="term" value="P:putrescine biosynthetic process from arginine, via agmatine"/>
    <property type="evidence" value="ECO:0007669"/>
    <property type="project" value="TreeGrafter"/>
</dbReference>
<evidence type="ECO:0000313" key="3">
    <source>
        <dbReference type="Proteomes" id="UP000257143"/>
    </source>
</evidence>
<dbReference type="InterPro" id="IPR023696">
    <property type="entry name" value="Ureohydrolase_dom_sf"/>
</dbReference>
<dbReference type="PANTHER" id="PTHR11358:SF41">
    <property type="entry name" value="ARGINASE"/>
    <property type="match status" value="1"/>
</dbReference>
<dbReference type="AlphaFoldDB" id="A0A3D8PSB3"/>
<dbReference type="GO" id="GO:0008783">
    <property type="term" value="F:agmatinase activity"/>
    <property type="evidence" value="ECO:0007669"/>
    <property type="project" value="TreeGrafter"/>
</dbReference>
<proteinExistence type="inferred from homology"/>
<name>A0A3D8PSB3_9BACI</name>
<dbReference type="PROSITE" id="PS51409">
    <property type="entry name" value="ARGINASE_2"/>
    <property type="match status" value="1"/>
</dbReference>
<protein>
    <recommendedName>
        <fullName evidence="4">Arginase</fullName>
    </recommendedName>
</protein>
<dbReference type="Gene3D" id="3.40.800.10">
    <property type="entry name" value="Ureohydrolase domain"/>
    <property type="match status" value="1"/>
</dbReference>
<comment type="caution">
    <text evidence="2">The sequence shown here is derived from an EMBL/GenBank/DDBJ whole genome shotgun (WGS) entry which is preliminary data.</text>
</comment>
<dbReference type="RefSeq" id="WP_115772750.1">
    <property type="nucleotide sequence ID" value="NZ_PIOC01000014.1"/>
</dbReference>
<keyword evidence="3" id="KW-1185">Reference proteome</keyword>
<dbReference type="GO" id="GO:0046872">
    <property type="term" value="F:metal ion binding"/>
    <property type="evidence" value="ECO:0007669"/>
    <property type="project" value="InterPro"/>
</dbReference>
<dbReference type="OrthoDB" id="9805406at2"/>
<evidence type="ECO:0000313" key="2">
    <source>
        <dbReference type="EMBL" id="RDW19013.1"/>
    </source>
</evidence>
<reference evidence="3" key="1">
    <citation type="submission" date="2017-11" db="EMBL/GenBank/DDBJ databases">
        <authorList>
            <person name="Zhu W."/>
        </authorList>
    </citation>
    <scope>NUCLEOTIDE SEQUENCE [LARGE SCALE GENOMIC DNA]</scope>
    <source>
        <strain evidence="3">CAU 1183</strain>
    </source>
</reference>
<dbReference type="Pfam" id="PF00491">
    <property type="entry name" value="Arginase"/>
    <property type="match status" value="1"/>
</dbReference>
<dbReference type="InterPro" id="IPR006035">
    <property type="entry name" value="Ureohydrolase"/>
</dbReference>
<dbReference type="PANTHER" id="PTHR11358">
    <property type="entry name" value="ARGINASE/AGMATINASE"/>
    <property type="match status" value="1"/>
</dbReference>
<organism evidence="2 3">
    <name type="scientific">Oceanobacillus arenosus</name>
    <dbReference type="NCBI Taxonomy" id="1229153"/>
    <lineage>
        <taxon>Bacteria</taxon>
        <taxon>Bacillati</taxon>
        <taxon>Bacillota</taxon>
        <taxon>Bacilli</taxon>
        <taxon>Bacillales</taxon>
        <taxon>Bacillaceae</taxon>
        <taxon>Oceanobacillus</taxon>
    </lineage>
</organism>
<dbReference type="EMBL" id="PIOC01000014">
    <property type="protein sequence ID" value="RDW19013.1"/>
    <property type="molecule type" value="Genomic_DNA"/>
</dbReference>
<dbReference type="SUPFAM" id="SSF52768">
    <property type="entry name" value="Arginase/deacetylase"/>
    <property type="match status" value="1"/>
</dbReference>
<accession>A0A3D8PSB3</accession>
<gene>
    <name evidence="2" type="ORF">CWR48_08160</name>
</gene>
<comment type="similarity">
    <text evidence="1">Belongs to the arginase family.</text>
</comment>
<dbReference type="Proteomes" id="UP000257143">
    <property type="component" value="Unassembled WGS sequence"/>
</dbReference>
<evidence type="ECO:0000256" key="1">
    <source>
        <dbReference type="PROSITE-ProRule" id="PRU00742"/>
    </source>
</evidence>